<organism evidence="1 2">
    <name type="scientific">Solanum tuberosum</name>
    <name type="common">Potato</name>
    <dbReference type="NCBI Taxonomy" id="4113"/>
    <lineage>
        <taxon>Eukaryota</taxon>
        <taxon>Viridiplantae</taxon>
        <taxon>Streptophyta</taxon>
        <taxon>Embryophyta</taxon>
        <taxon>Tracheophyta</taxon>
        <taxon>Spermatophyta</taxon>
        <taxon>Magnoliopsida</taxon>
        <taxon>eudicotyledons</taxon>
        <taxon>Gunneridae</taxon>
        <taxon>Pentapetalae</taxon>
        <taxon>asterids</taxon>
        <taxon>lamiids</taxon>
        <taxon>Solanales</taxon>
        <taxon>Solanaceae</taxon>
        <taxon>Solanoideae</taxon>
        <taxon>Solaneae</taxon>
        <taxon>Solanum</taxon>
    </lineage>
</organism>
<reference evidence="1 2" key="1">
    <citation type="journal article" date="2021" name="bioRxiv">
        <title>Chromosome-scale and haplotype-resolved genome assembly of a tetraploid potato cultivar.</title>
        <authorList>
            <person name="Sun H."/>
            <person name="Jiao W.-B."/>
            <person name="Krause K."/>
            <person name="Campoy J.A."/>
            <person name="Goel M."/>
            <person name="Folz-Donahue K."/>
            <person name="Kukat C."/>
            <person name="Huettel B."/>
            <person name="Schneeberger K."/>
        </authorList>
    </citation>
    <scope>NUCLEOTIDE SEQUENCE [LARGE SCALE GENOMIC DNA]</scope>
    <source>
        <strain evidence="1">SolTubOtavaFocal</strain>
        <tissue evidence="1">Leaves</tissue>
    </source>
</reference>
<dbReference type="Proteomes" id="UP000826656">
    <property type="component" value="Unassembled WGS sequence"/>
</dbReference>
<keyword evidence="2" id="KW-1185">Reference proteome</keyword>
<protein>
    <submittedName>
        <fullName evidence="1">Uncharacterized protein</fullName>
    </submittedName>
</protein>
<evidence type="ECO:0000313" key="1">
    <source>
        <dbReference type="EMBL" id="KAH0780942.1"/>
    </source>
</evidence>
<name>A0ABQ7WJL7_SOLTU</name>
<evidence type="ECO:0000313" key="2">
    <source>
        <dbReference type="Proteomes" id="UP000826656"/>
    </source>
</evidence>
<sequence length="68" mass="7282">MIISNIRKDEIAKSNGYLSRCPLGRNIIDVGLEAIVVGTVNHGGLAKLSIWGNNLYRGMTDVGLKAIA</sequence>
<accession>A0ABQ7WJL7</accession>
<gene>
    <name evidence="1" type="ORF">KY290_000540</name>
</gene>
<dbReference type="EMBL" id="JAIVGD010000001">
    <property type="protein sequence ID" value="KAH0780942.1"/>
    <property type="molecule type" value="Genomic_DNA"/>
</dbReference>
<proteinExistence type="predicted"/>
<comment type="caution">
    <text evidence="1">The sequence shown here is derived from an EMBL/GenBank/DDBJ whole genome shotgun (WGS) entry which is preliminary data.</text>
</comment>